<keyword evidence="1" id="KW-0479">Metal-binding</keyword>
<dbReference type="InterPro" id="IPR005584">
    <property type="entry name" value="DNA_gyrase_inhibitor_YacG"/>
</dbReference>
<dbReference type="HAMAP" id="MF_00649">
    <property type="entry name" value="DNA_gyrase_inhibitor_YacG"/>
    <property type="match status" value="1"/>
</dbReference>
<dbReference type="GO" id="GO:0008270">
    <property type="term" value="F:zinc ion binding"/>
    <property type="evidence" value="ECO:0007669"/>
    <property type="project" value="InterPro"/>
</dbReference>
<dbReference type="PANTHER" id="PTHR36150:SF1">
    <property type="entry name" value="DNA GYRASE INHIBITOR YACG"/>
    <property type="match status" value="1"/>
</dbReference>
<proteinExistence type="inferred from homology"/>
<dbReference type="GO" id="GO:0006355">
    <property type="term" value="P:regulation of DNA-templated transcription"/>
    <property type="evidence" value="ECO:0007669"/>
    <property type="project" value="InterPro"/>
</dbReference>
<evidence type="ECO:0000256" key="2">
    <source>
        <dbReference type="ARBA" id="ARBA00022833"/>
    </source>
</evidence>
<dbReference type="Pfam" id="PF03884">
    <property type="entry name" value="YacG"/>
    <property type="match status" value="1"/>
</dbReference>
<name>A0A9D8KEN6_9DELT</name>
<dbReference type="AlphaFoldDB" id="A0A9D8KEN6"/>
<dbReference type="Proteomes" id="UP000809273">
    <property type="component" value="Unassembled WGS sequence"/>
</dbReference>
<feature type="region of interest" description="Disordered" evidence="3">
    <location>
        <begin position="48"/>
        <end position="67"/>
    </location>
</feature>
<evidence type="ECO:0000256" key="3">
    <source>
        <dbReference type="SAM" id="MobiDB-lite"/>
    </source>
</evidence>
<dbReference type="EMBL" id="JAFGIX010000038">
    <property type="protein sequence ID" value="MBN1573067.1"/>
    <property type="molecule type" value="Genomic_DNA"/>
</dbReference>
<organism evidence="4 5">
    <name type="scientific">Candidatus Zymogenus saltonus</name>
    <dbReference type="NCBI Taxonomy" id="2844893"/>
    <lineage>
        <taxon>Bacteria</taxon>
        <taxon>Deltaproteobacteria</taxon>
        <taxon>Candidatus Zymogenia</taxon>
        <taxon>Candidatus Zymogeniales</taxon>
        <taxon>Candidatus Zymogenaceae</taxon>
        <taxon>Candidatus Zymogenus</taxon>
    </lineage>
</organism>
<protein>
    <submittedName>
        <fullName evidence="4">DNA gyrase inhibitor YacG</fullName>
    </submittedName>
</protein>
<evidence type="ECO:0000313" key="4">
    <source>
        <dbReference type="EMBL" id="MBN1573067.1"/>
    </source>
</evidence>
<dbReference type="InterPro" id="IPR013088">
    <property type="entry name" value="Znf_NHR/GATA"/>
</dbReference>
<keyword evidence="2" id="KW-0862">Zinc</keyword>
<comment type="caution">
    <text evidence="4">The sequence shown here is derived from an EMBL/GenBank/DDBJ whole genome shotgun (WGS) entry which is preliminary data.</text>
</comment>
<reference evidence="4" key="2">
    <citation type="submission" date="2021-01" db="EMBL/GenBank/DDBJ databases">
        <authorList>
            <person name="Hahn C.R."/>
            <person name="Youssef N.H."/>
            <person name="Elshahed M."/>
        </authorList>
    </citation>
    <scope>NUCLEOTIDE SEQUENCE</scope>
    <source>
        <strain evidence="4">Zod_Metabat.24</strain>
    </source>
</reference>
<evidence type="ECO:0000256" key="1">
    <source>
        <dbReference type="ARBA" id="ARBA00022723"/>
    </source>
</evidence>
<sequence length="78" mass="8896">MDEGGRIAKCPVCGKNALNPFRPFCSERCCLIDLARWFGESYRIETEERLDGPESESIESASMGEESWRPLHLSKLLF</sequence>
<gene>
    <name evidence="4" type="primary">yacG</name>
    <name evidence="4" type="ORF">JW984_07725</name>
</gene>
<dbReference type="SUPFAM" id="SSF57716">
    <property type="entry name" value="Glucocorticoid receptor-like (DNA-binding domain)"/>
    <property type="match status" value="1"/>
</dbReference>
<dbReference type="Gene3D" id="3.30.50.10">
    <property type="entry name" value="Erythroid Transcription Factor GATA-1, subunit A"/>
    <property type="match status" value="1"/>
</dbReference>
<accession>A0A9D8KEN6</accession>
<evidence type="ECO:0000313" key="5">
    <source>
        <dbReference type="Proteomes" id="UP000809273"/>
    </source>
</evidence>
<dbReference type="PANTHER" id="PTHR36150">
    <property type="entry name" value="DNA GYRASE INHIBITOR YACG"/>
    <property type="match status" value="1"/>
</dbReference>
<reference evidence="4" key="1">
    <citation type="journal article" date="2021" name="Environ. Microbiol.">
        <title>Genomic characterization of three novel Desulfobacterota classes expand the metabolic and phylogenetic diversity of the phylum.</title>
        <authorList>
            <person name="Murphy C.L."/>
            <person name="Biggerstaff J."/>
            <person name="Eichhorn A."/>
            <person name="Ewing E."/>
            <person name="Shahan R."/>
            <person name="Soriano D."/>
            <person name="Stewart S."/>
            <person name="VanMol K."/>
            <person name="Walker R."/>
            <person name="Walters P."/>
            <person name="Elshahed M.S."/>
            <person name="Youssef N.H."/>
        </authorList>
    </citation>
    <scope>NUCLEOTIDE SEQUENCE</scope>
    <source>
        <strain evidence="4">Zod_Metabat.24</strain>
    </source>
</reference>